<evidence type="ECO:0000313" key="2">
    <source>
        <dbReference type="Proteomes" id="UP000010366"/>
    </source>
</evidence>
<reference evidence="1 2" key="1">
    <citation type="submission" date="2012-05" db="EMBL/GenBank/DDBJ databases">
        <title>Finished chromosome of genome of Chamaesiphon sp. PCC 6605.</title>
        <authorList>
            <consortium name="US DOE Joint Genome Institute"/>
            <person name="Gugger M."/>
            <person name="Coursin T."/>
            <person name="Rippka R."/>
            <person name="Tandeau De Marsac N."/>
            <person name="Huntemann M."/>
            <person name="Wei C.-L."/>
            <person name="Han J."/>
            <person name="Detter J.C."/>
            <person name="Han C."/>
            <person name="Tapia R."/>
            <person name="Chen A."/>
            <person name="Kyrpides N."/>
            <person name="Mavromatis K."/>
            <person name="Markowitz V."/>
            <person name="Szeto E."/>
            <person name="Ivanova N."/>
            <person name="Pagani I."/>
            <person name="Pati A."/>
            <person name="Goodwin L."/>
            <person name="Nordberg H.P."/>
            <person name="Cantor M.N."/>
            <person name="Hua S.X."/>
            <person name="Woyke T."/>
            <person name="Kerfeld C.A."/>
        </authorList>
    </citation>
    <scope>NUCLEOTIDE SEQUENCE [LARGE SCALE GENOMIC DNA]</scope>
    <source>
        <strain evidence="2">ATCC 27169 / PCC 6605</strain>
    </source>
</reference>
<dbReference type="AlphaFoldDB" id="K9UEC4"/>
<dbReference type="Proteomes" id="UP000010366">
    <property type="component" value="Chromosome"/>
</dbReference>
<keyword evidence="2" id="KW-1185">Reference proteome</keyword>
<dbReference type="EMBL" id="CP003600">
    <property type="protein sequence ID" value="AFY92554.1"/>
    <property type="molecule type" value="Genomic_DNA"/>
</dbReference>
<dbReference type="RefSeq" id="WP_015158738.1">
    <property type="nucleotide sequence ID" value="NC_019697.1"/>
</dbReference>
<proteinExistence type="predicted"/>
<dbReference type="KEGG" id="cmp:Cha6605_1375"/>
<protein>
    <submittedName>
        <fullName evidence="1">Uncharacterized protein</fullName>
    </submittedName>
</protein>
<evidence type="ECO:0000313" key="1">
    <source>
        <dbReference type="EMBL" id="AFY92554.1"/>
    </source>
</evidence>
<accession>K9UEC4</accession>
<name>K9UEC4_CHAP6</name>
<gene>
    <name evidence="1" type="ORF">Cha6605_1375</name>
</gene>
<sequence length="47" mass="5675">MHIEADLTTEQPLESTEYLQFLEELILEICESSHNDRQDYYHSDPQY</sequence>
<organism evidence="1 2">
    <name type="scientific">Chamaesiphon minutus (strain ATCC 27169 / PCC 6605)</name>
    <dbReference type="NCBI Taxonomy" id="1173020"/>
    <lineage>
        <taxon>Bacteria</taxon>
        <taxon>Bacillati</taxon>
        <taxon>Cyanobacteriota</taxon>
        <taxon>Cyanophyceae</taxon>
        <taxon>Gomontiellales</taxon>
        <taxon>Chamaesiphonaceae</taxon>
        <taxon>Chamaesiphon</taxon>
    </lineage>
</organism>
<dbReference type="HOGENOM" id="CLU_216748_0_0_3"/>